<organism evidence="1 5">
    <name type="scientific">Didymodactylos carnosus</name>
    <dbReference type="NCBI Taxonomy" id="1234261"/>
    <lineage>
        <taxon>Eukaryota</taxon>
        <taxon>Metazoa</taxon>
        <taxon>Spiralia</taxon>
        <taxon>Gnathifera</taxon>
        <taxon>Rotifera</taxon>
        <taxon>Eurotatoria</taxon>
        <taxon>Bdelloidea</taxon>
        <taxon>Philodinida</taxon>
        <taxon>Philodinidae</taxon>
        <taxon>Didymodactylos</taxon>
    </lineage>
</organism>
<dbReference type="GO" id="GO:0008988">
    <property type="term" value="F:rRNA (adenine-N6-)-methyltransferase activity"/>
    <property type="evidence" value="ECO:0007669"/>
    <property type="project" value="TreeGrafter"/>
</dbReference>
<dbReference type="EMBL" id="CAJOBA010054000">
    <property type="protein sequence ID" value="CAF4270565.1"/>
    <property type="molecule type" value="Genomic_DNA"/>
</dbReference>
<proteinExistence type="predicted"/>
<dbReference type="AlphaFoldDB" id="A0A813UHG1"/>
<dbReference type="Proteomes" id="UP000677228">
    <property type="component" value="Unassembled WGS sequence"/>
</dbReference>
<dbReference type="Pfam" id="PF06325">
    <property type="entry name" value="PrmA"/>
    <property type="match status" value="1"/>
</dbReference>
<dbReference type="Proteomes" id="UP000681722">
    <property type="component" value="Unassembled WGS sequence"/>
</dbReference>
<accession>A0A813UHG1</accession>
<gene>
    <name evidence="1" type="ORF">GPM918_LOCUS4800</name>
    <name evidence="2" type="ORF">OVA965_LOCUS36018</name>
    <name evidence="3" type="ORF">SRO942_LOCUS4801</name>
    <name evidence="4" type="ORF">TMI583_LOCUS37010</name>
</gene>
<evidence type="ECO:0000313" key="5">
    <source>
        <dbReference type="Proteomes" id="UP000663829"/>
    </source>
</evidence>
<evidence type="ECO:0000313" key="2">
    <source>
        <dbReference type="EMBL" id="CAF1479945.1"/>
    </source>
</evidence>
<evidence type="ECO:0008006" key="6">
    <source>
        <dbReference type="Google" id="ProtNLM"/>
    </source>
</evidence>
<dbReference type="PANTHER" id="PTHR23290:SF0">
    <property type="entry name" value="RRNA N6-ADENOSINE-METHYLTRANSFERASE METTL5"/>
    <property type="match status" value="1"/>
</dbReference>
<dbReference type="InterPro" id="IPR029063">
    <property type="entry name" value="SAM-dependent_MTases_sf"/>
</dbReference>
<comment type="caution">
    <text evidence="1">The sequence shown here is derived from an EMBL/GenBank/DDBJ whole genome shotgun (WGS) entry which is preliminary data.</text>
</comment>
<dbReference type="EMBL" id="CAJNOK010032083">
    <property type="protein sequence ID" value="CAF1479945.1"/>
    <property type="molecule type" value="Genomic_DNA"/>
</dbReference>
<dbReference type="SUPFAM" id="SSF53335">
    <property type="entry name" value="S-adenosyl-L-methionine-dependent methyltransferases"/>
    <property type="match status" value="1"/>
</dbReference>
<evidence type="ECO:0000313" key="1">
    <source>
        <dbReference type="EMBL" id="CAF0825995.1"/>
    </source>
</evidence>
<evidence type="ECO:0000313" key="4">
    <source>
        <dbReference type="EMBL" id="CAF4270565.1"/>
    </source>
</evidence>
<dbReference type="InterPro" id="IPR002052">
    <property type="entry name" value="DNA_methylase_N6_adenine_CS"/>
</dbReference>
<reference evidence="1" key="1">
    <citation type="submission" date="2021-02" db="EMBL/GenBank/DDBJ databases">
        <authorList>
            <person name="Nowell W R."/>
        </authorList>
    </citation>
    <scope>NUCLEOTIDE SEQUENCE</scope>
</reference>
<protein>
    <recommendedName>
        <fullName evidence="6">Methyltransferase small domain-containing protein</fullName>
    </recommendedName>
</protein>
<dbReference type="InterPro" id="IPR051720">
    <property type="entry name" value="rRNA_MeTrfase/Polyamine_Synth"/>
</dbReference>
<dbReference type="Proteomes" id="UP000663829">
    <property type="component" value="Unassembled WGS sequence"/>
</dbReference>
<dbReference type="Gene3D" id="3.40.50.150">
    <property type="entry name" value="Vaccinia Virus protein VP39"/>
    <property type="match status" value="1"/>
</dbReference>
<dbReference type="PANTHER" id="PTHR23290">
    <property type="entry name" value="RRNA N6-ADENOSINE-METHYLTRANSFERASE METTL5"/>
    <property type="match status" value="1"/>
</dbReference>
<keyword evidence="5" id="KW-1185">Reference proteome</keyword>
<dbReference type="Proteomes" id="UP000682733">
    <property type="component" value="Unassembled WGS sequence"/>
</dbReference>
<name>A0A813UHG1_9BILA</name>
<dbReference type="EMBL" id="CAJNOQ010000662">
    <property type="protein sequence ID" value="CAF0825995.1"/>
    <property type="molecule type" value="Genomic_DNA"/>
</dbReference>
<evidence type="ECO:0000313" key="3">
    <source>
        <dbReference type="EMBL" id="CAF3612799.1"/>
    </source>
</evidence>
<dbReference type="EMBL" id="CAJOBC010000662">
    <property type="protein sequence ID" value="CAF3612799.1"/>
    <property type="molecule type" value="Genomic_DNA"/>
</dbReference>
<dbReference type="OrthoDB" id="419617at2759"/>
<sequence length="211" mass="23841">MTTPHLAARMLYTAHTQYDDIENSIIGDLGIGTGMLSIASCLMGANFCFGLDYDQDALDLCQQNCQTFDLTTSLDILRCDLRRTIVPFRHRTVDTIVMNPPFGTKPFSSSLGADEGTVDYMLGGIDMIFLKHASQIATNSIYSLHKTVTREYIIKKANELNMKTDVIAVMQFDIPKLEKKSKYRQTTTDVSNRHLKPIEVDFIRFEIKDVN</sequence>
<dbReference type="GO" id="GO:0003676">
    <property type="term" value="F:nucleic acid binding"/>
    <property type="evidence" value="ECO:0007669"/>
    <property type="project" value="InterPro"/>
</dbReference>
<dbReference type="CDD" id="cd02440">
    <property type="entry name" value="AdoMet_MTases"/>
    <property type="match status" value="1"/>
</dbReference>
<dbReference type="PROSITE" id="PS00092">
    <property type="entry name" value="N6_MTASE"/>
    <property type="match status" value="1"/>
</dbReference>